<accession>A0A0D0DAG9</accession>
<dbReference type="OrthoDB" id="3243781at2759"/>
<feature type="region of interest" description="Disordered" evidence="1">
    <location>
        <begin position="259"/>
        <end position="301"/>
    </location>
</feature>
<feature type="compositionally biased region" description="Basic and acidic residues" evidence="1">
    <location>
        <begin position="260"/>
        <end position="301"/>
    </location>
</feature>
<gene>
    <name evidence="2" type="ORF">PAXRUDRAFT_834975</name>
</gene>
<name>A0A0D0DAG9_9AGAM</name>
<evidence type="ECO:0000256" key="1">
    <source>
        <dbReference type="SAM" id="MobiDB-lite"/>
    </source>
</evidence>
<keyword evidence="3" id="KW-1185">Reference proteome</keyword>
<protein>
    <submittedName>
        <fullName evidence="2">Uncharacterized protein</fullName>
    </submittedName>
</protein>
<evidence type="ECO:0000313" key="2">
    <source>
        <dbReference type="EMBL" id="KIK77479.1"/>
    </source>
</evidence>
<reference evidence="3" key="2">
    <citation type="submission" date="2015-01" db="EMBL/GenBank/DDBJ databases">
        <title>Evolutionary Origins and Diversification of the Mycorrhizal Mutualists.</title>
        <authorList>
            <consortium name="DOE Joint Genome Institute"/>
            <consortium name="Mycorrhizal Genomics Consortium"/>
            <person name="Kohler A."/>
            <person name="Kuo A."/>
            <person name="Nagy L.G."/>
            <person name="Floudas D."/>
            <person name="Copeland A."/>
            <person name="Barry K.W."/>
            <person name="Cichocki N."/>
            <person name="Veneault-Fourrey C."/>
            <person name="LaButti K."/>
            <person name="Lindquist E.A."/>
            <person name="Lipzen A."/>
            <person name="Lundell T."/>
            <person name="Morin E."/>
            <person name="Murat C."/>
            <person name="Riley R."/>
            <person name="Ohm R."/>
            <person name="Sun H."/>
            <person name="Tunlid A."/>
            <person name="Henrissat B."/>
            <person name="Grigoriev I.V."/>
            <person name="Hibbett D.S."/>
            <person name="Martin F."/>
        </authorList>
    </citation>
    <scope>NUCLEOTIDE SEQUENCE [LARGE SCALE GENOMIC DNA]</scope>
    <source>
        <strain evidence="3">Ve08.2h10</strain>
    </source>
</reference>
<reference evidence="2 3" key="1">
    <citation type="submission" date="2014-04" db="EMBL/GenBank/DDBJ databases">
        <authorList>
            <consortium name="DOE Joint Genome Institute"/>
            <person name="Kuo A."/>
            <person name="Kohler A."/>
            <person name="Jargeat P."/>
            <person name="Nagy L.G."/>
            <person name="Floudas D."/>
            <person name="Copeland A."/>
            <person name="Barry K.W."/>
            <person name="Cichocki N."/>
            <person name="Veneault-Fourrey C."/>
            <person name="LaButti K."/>
            <person name="Lindquist E.A."/>
            <person name="Lipzen A."/>
            <person name="Lundell T."/>
            <person name="Morin E."/>
            <person name="Murat C."/>
            <person name="Sun H."/>
            <person name="Tunlid A."/>
            <person name="Henrissat B."/>
            <person name="Grigoriev I.V."/>
            <person name="Hibbett D.S."/>
            <person name="Martin F."/>
            <person name="Nordberg H.P."/>
            <person name="Cantor M.N."/>
            <person name="Hua S.X."/>
        </authorList>
    </citation>
    <scope>NUCLEOTIDE SEQUENCE [LARGE SCALE GENOMIC DNA]</scope>
    <source>
        <strain evidence="2 3">Ve08.2h10</strain>
    </source>
</reference>
<dbReference type="STRING" id="930991.A0A0D0DAG9"/>
<dbReference type="HOGENOM" id="CLU_067635_0_0_1"/>
<dbReference type="InParanoid" id="A0A0D0DAG9"/>
<dbReference type="AlphaFoldDB" id="A0A0D0DAG9"/>
<organism evidence="2 3">
    <name type="scientific">Paxillus rubicundulus Ve08.2h10</name>
    <dbReference type="NCBI Taxonomy" id="930991"/>
    <lineage>
        <taxon>Eukaryota</taxon>
        <taxon>Fungi</taxon>
        <taxon>Dikarya</taxon>
        <taxon>Basidiomycota</taxon>
        <taxon>Agaricomycotina</taxon>
        <taxon>Agaricomycetes</taxon>
        <taxon>Agaricomycetidae</taxon>
        <taxon>Boletales</taxon>
        <taxon>Paxilineae</taxon>
        <taxon>Paxillaceae</taxon>
        <taxon>Paxillus</taxon>
    </lineage>
</organism>
<evidence type="ECO:0000313" key="3">
    <source>
        <dbReference type="Proteomes" id="UP000054538"/>
    </source>
</evidence>
<dbReference type="Proteomes" id="UP000054538">
    <property type="component" value="Unassembled WGS sequence"/>
</dbReference>
<dbReference type="EMBL" id="KN826969">
    <property type="protein sequence ID" value="KIK77479.1"/>
    <property type="molecule type" value="Genomic_DNA"/>
</dbReference>
<proteinExistence type="predicted"/>
<sequence>MGGKKSASGWSSIPQFFSKVIRSFTMAIPPPSIPALFTPLQSNAPAWSYTSAWLQQLSHYPASQQCFVDRVAHCKCIDGKEHEFLLFSISHLPDKCKATVVAERTVCLSGDGSTNTTKNHTAALSNGSPSSTPSFRSLPANDLVHFATSDTSSADKLGSNLGRYRELRVLTYSTVTPPSAIDLATLLQITSNVAASYLTYEHQCYWFAHTAFEALHILFPTERTGNEKKCGTCGGVPIPKADSVDVVVTAYQKEQAAVSAREEEEMREREAREEARRAEDKAAGRAEERAKYEADMKKRDEREMELERQLVAQEERYTQELSELRARLAYGGGN</sequence>